<reference evidence="1" key="2">
    <citation type="journal article" date="2022" name="New Phytol.">
        <title>Evolutionary transition to the ectomycorrhizal habit in the genomes of a hyperdiverse lineage of mushroom-forming fungi.</title>
        <authorList>
            <person name="Looney B."/>
            <person name="Miyauchi S."/>
            <person name="Morin E."/>
            <person name="Drula E."/>
            <person name="Courty P.E."/>
            <person name="Kohler A."/>
            <person name="Kuo A."/>
            <person name="LaButti K."/>
            <person name="Pangilinan J."/>
            <person name="Lipzen A."/>
            <person name="Riley R."/>
            <person name="Andreopoulos W."/>
            <person name="He G."/>
            <person name="Johnson J."/>
            <person name="Nolan M."/>
            <person name="Tritt A."/>
            <person name="Barry K.W."/>
            <person name="Grigoriev I.V."/>
            <person name="Nagy L.G."/>
            <person name="Hibbett D."/>
            <person name="Henrissat B."/>
            <person name="Matheny P.B."/>
            <person name="Labbe J."/>
            <person name="Martin F.M."/>
        </authorList>
    </citation>
    <scope>NUCLEOTIDE SEQUENCE</scope>
    <source>
        <strain evidence="1">HHB10654</strain>
    </source>
</reference>
<accession>A0ACB8SYM5</accession>
<evidence type="ECO:0000313" key="2">
    <source>
        <dbReference type="Proteomes" id="UP000814140"/>
    </source>
</evidence>
<protein>
    <submittedName>
        <fullName evidence="1">Uncharacterized protein</fullName>
    </submittedName>
</protein>
<reference evidence="1" key="1">
    <citation type="submission" date="2021-03" db="EMBL/GenBank/DDBJ databases">
        <authorList>
            <consortium name="DOE Joint Genome Institute"/>
            <person name="Ahrendt S."/>
            <person name="Looney B.P."/>
            <person name="Miyauchi S."/>
            <person name="Morin E."/>
            <person name="Drula E."/>
            <person name="Courty P.E."/>
            <person name="Chicoki N."/>
            <person name="Fauchery L."/>
            <person name="Kohler A."/>
            <person name="Kuo A."/>
            <person name="Labutti K."/>
            <person name="Pangilinan J."/>
            <person name="Lipzen A."/>
            <person name="Riley R."/>
            <person name="Andreopoulos W."/>
            <person name="He G."/>
            <person name="Johnson J."/>
            <person name="Barry K.W."/>
            <person name="Grigoriev I.V."/>
            <person name="Nagy L."/>
            <person name="Hibbett D."/>
            <person name="Henrissat B."/>
            <person name="Matheny P.B."/>
            <person name="Labbe J."/>
            <person name="Martin F."/>
        </authorList>
    </citation>
    <scope>NUCLEOTIDE SEQUENCE</scope>
    <source>
        <strain evidence="1">HHB10654</strain>
    </source>
</reference>
<evidence type="ECO:0000313" key="1">
    <source>
        <dbReference type="EMBL" id="KAI0061579.1"/>
    </source>
</evidence>
<sequence>MNASPSVAYTAHDASSFETGRAFEGMATPNAPSLEQKIRRCLRGIHSATVPTQRASVRDVQRRLRGFMLSLSHALRTLHDAHAECLTQSPTVHDGAPMDAILRYIHRVETHVSAFKDPGGEGGGLSNYPSVVTEHHLRLLRGDHELLSRDPPSELRQGLVAEAGALLTVLLAVMAEYNVLSPISRLPPELVVLIIQECAAAHVWDGDVTLLGHACNHNRTVGRADAPWRAATTFCRAWWHTSRDTPPLWNRVSLATGPSFAAMSILRAQNVPLELDVPLCNLDTAPHELSFVVSHICRARRLAIGTATPLHPLALPPAPAPLLEELLITRLGGAESIIEKAPRLRYLTARRCPPLPWPLPGLQRLISLEIEDVTLGPGSATVATVAAAIQAMPALKRLSLHNAFQEAGHGPTPEPVPPPTSMPNLASLCLRDDAPFIAEFLSLIRPATKASITLTPLTNCDVSTLRTIISTLPAASQPGTVDYWGMIATEESGVEYASFQAASSDSVTLMFVSGLSREERWDHLVILDAMRGAFPTRCLRVLTMLTQGGGGPEADTSGVLTPQRWRASLAAAGSLTSLTIYPAAVPSLLPALDAPTPGPSPPEAPFLPQLRQLAVRGEGGLWGECAHVALEGRGLSLTRIAERRWTPLDREP</sequence>
<name>A0ACB8SYM5_9AGAM</name>
<comment type="caution">
    <text evidence="1">The sequence shown here is derived from an EMBL/GenBank/DDBJ whole genome shotgun (WGS) entry which is preliminary data.</text>
</comment>
<organism evidence="1 2">
    <name type="scientific">Artomyces pyxidatus</name>
    <dbReference type="NCBI Taxonomy" id="48021"/>
    <lineage>
        <taxon>Eukaryota</taxon>
        <taxon>Fungi</taxon>
        <taxon>Dikarya</taxon>
        <taxon>Basidiomycota</taxon>
        <taxon>Agaricomycotina</taxon>
        <taxon>Agaricomycetes</taxon>
        <taxon>Russulales</taxon>
        <taxon>Auriscalpiaceae</taxon>
        <taxon>Artomyces</taxon>
    </lineage>
</organism>
<proteinExistence type="predicted"/>
<keyword evidence="2" id="KW-1185">Reference proteome</keyword>
<dbReference type="Proteomes" id="UP000814140">
    <property type="component" value="Unassembled WGS sequence"/>
</dbReference>
<gene>
    <name evidence="1" type="ORF">BV25DRAFT_1916927</name>
</gene>
<dbReference type="EMBL" id="MU277212">
    <property type="protein sequence ID" value="KAI0061579.1"/>
    <property type="molecule type" value="Genomic_DNA"/>
</dbReference>